<keyword evidence="4" id="KW-1185">Reference proteome</keyword>
<evidence type="ECO:0000313" key="3">
    <source>
        <dbReference type="EMBL" id="PWA75163.1"/>
    </source>
</evidence>
<dbReference type="SUPFAM" id="SSF54160">
    <property type="entry name" value="Chromo domain-like"/>
    <property type="match status" value="1"/>
</dbReference>
<sequence length="104" mass="12177">MKFAMDWKDNGVPDYLPQEVLQSRVNQSGKDEFLIKWESKPIEEATWESKEKMALDYPFFQLDIEDNVVSQWEGDDAGQDTPVVDHLANSRPKRVSTRPIRYED</sequence>
<comment type="caution">
    <text evidence="3">The sequence shown here is derived from an EMBL/GenBank/DDBJ whole genome shotgun (WGS) entry which is preliminary data.</text>
</comment>
<dbReference type="AlphaFoldDB" id="A0A2U1NNS7"/>
<proteinExistence type="predicted"/>
<dbReference type="OrthoDB" id="5554229at2759"/>
<dbReference type="Pfam" id="PF00385">
    <property type="entry name" value="Chromo"/>
    <property type="match status" value="1"/>
</dbReference>
<feature type="region of interest" description="Disordered" evidence="1">
    <location>
        <begin position="73"/>
        <end position="104"/>
    </location>
</feature>
<dbReference type="Gene3D" id="2.40.50.40">
    <property type="match status" value="1"/>
</dbReference>
<feature type="domain" description="Chromo" evidence="2">
    <location>
        <begin position="15"/>
        <end position="53"/>
    </location>
</feature>
<dbReference type="Proteomes" id="UP000245207">
    <property type="component" value="Unassembled WGS sequence"/>
</dbReference>
<dbReference type="InterPro" id="IPR016197">
    <property type="entry name" value="Chromo-like_dom_sf"/>
</dbReference>
<evidence type="ECO:0000256" key="1">
    <source>
        <dbReference type="SAM" id="MobiDB-lite"/>
    </source>
</evidence>
<evidence type="ECO:0000259" key="2">
    <source>
        <dbReference type="PROSITE" id="PS50013"/>
    </source>
</evidence>
<reference evidence="3 4" key="1">
    <citation type="journal article" date="2018" name="Mol. Plant">
        <title>The genome of Artemisia annua provides insight into the evolution of Asteraceae family and artemisinin biosynthesis.</title>
        <authorList>
            <person name="Shen Q."/>
            <person name="Zhang L."/>
            <person name="Liao Z."/>
            <person name="Wang S."/>
            <person name="Yan T."/>
            <person name="Shi P."/>
            <person name="Liu M."/>
            <person name="Fu X."/>
            <person name="Pan Q."/>
            <person name="Wang Y."/>
            <person name="Lv Z."/>
            <person name="Lu X."/>
            <person name="Zhang F."/>
            <person name="Jiang W."/>
            <person name="Ma Y."/>
            <person name="Chen M."/>
            <person name="Hao X."/>
            <person name="Li L."/>
            <person name="Tang Y."/>
            <person name="Lv G."/>
            <person name="Zhou Y."/>
            <person name="Sun X."/>
            <person name="Brodelius P.E."/>
            <person name="Rose J.K.C."/>
            <person name="Tang K."/>
        </authorList>
    </citation>
    <scope>NUCLEOTIDE SEQUENCE [LARGE SCALE GENOMIC DNA]</scope>
    <source>
        <strain evidence="4">cv. Huhao1</strain>
        <tissue evidence="3">Leaf</tissue>
    </source>
</reference>
<protein>
    <recommendedName>
        <fullName evidence="2">Chromo domain-containing protein</fullName>
    </recommendedName>
</protein>
<name>A0A2U1NNS7_ARTAN</name>
<dbReference type="InterPro" id="IPR023780">
    <property type="entry name" value="Chromo_domain"/>
</dbReference>
<evidence type="ECO:0000313" key="4">
    <source>
        <dbReference type="Proteomes" id="UP000245207"/>
    </source>
</evidence>
<dbReference type="PROSITE" id="PS50013">
    <property type="entry name" value="CHROMO_2"/>
    <property type="match status" value="1"/>
</dbReference>
<dbReference type="InterPro" id="IPR000953">
    <property type="entry name" value="Chromo/chromo_shadow_dom"/>
</dbReference>
<dbReference type="SMART" id="SM00298">
    <property type="entry name" value="CHROMO"/>
    <property type="match status" value="1"/>
</dbReference>
<organism evidence="3 4">
    <name type="scientific">Artemisia annua</name>
    <name type="common">Sweet wormwood</name>
    <dbReference type="NCBI Taxonomy" id="35608"/>
    <lineage>
        <taxon>Eukaryota</taxon>
        <taxon>Viridiplantae</taxon>
        <taxon>Streptophyta</taxon>
        <taxon>Embryophyta</taxon>
        <taxon>Tracheophyta</taxon>
        <taxon>Spermatophyta</taxon>
        <taxon>Magnoliopsida</taxon>
        <taxon>eudicotyledons</taxon>
        <taxon>Gunneridae</taxon>
        <taxon>Pentapetalae</taxon>
        <taxon>asterids</taxon>
        <taxon>campanulids</taxon>
        <taxon>Asterales</taxon>
        <taxon>Asteraceae</taxon>
        <taxon>Asteroideae</taxon>
        <taxon>Anthemideae</taxon>
        <taxon>Artemisiinae</taxon>
        <taxon>Artemisia</taxon>
    </lineage>
</organism>
<accession>A0A2U1NNS7</accession>
<gene>
    <name evidence="3" type="ORF">CTI12_AA245590</name>
</gene>
<dbReference type="EMBL" id="PKPP01002454">
    <property type="protein sequence ID" value="PWA75163.1"/>
    <property type="molecule type" value="Genomic_DNA"/>
</dbReference>